<evidence type="ECO:0000256" key="7">
    <source>
        <dbReference type="SAM" id="Phobius"/>
    </source>
</evidence>
<dbReference type="PROSITE" id="PS50847">
    <property type="entry name" value="GRAM_POS_ANCHORING"/>
    <property type="match status" value="1"/>
</dbReference>
<keyword evidence="7" id="KW-0812">Transmembrane</keyword>
<dbReference type="STRING" id="272626.gene:17565130"/>
<evidence type="ECO:0000256" key="8">
    <source>
        <dbReference type="SAM" id="SignalP"/>
    </source>
</evidence>
<evidence type="ECO:0000256" key="6">
    <source>
        <dbReference type="SAM" id="MobiDB-lite"/>
    </source>
</evidence>
<dbReference type="InterPro" id="IPR022038">
    <property type="entry name" value="Ig-like_bact"/>
</dbReference>
<name>Q92DL0_LISIN</name>
<feature type="compositionally biased region" description="Polar residues" evidence="6">
    <location>
        <begin position="94"/>
        <end position="106"/>
    </location>
</feature>
<feature type="transmembrane region" description="Helical" evidence="7">
    <location>
        <begin position="1364"/>
        <end position="1380"/>
    </location>
</feature>
<feature type="region of interest" description="Disordered" evidence="6">
    <location>
        <begin position="30"/>
        <end position="131"/>
    </location>
</feature>
<dbReference type="NCBIfam" id="TIGR01167">
    <property type="entry name" value="LPXTG_anchor"/>
    <property type="match status" value="1"/>
</dbReference>
<gene>
    <name evidence="10" type="ordered locus">lin0803</name>
</gene>
<keyword evidence="2" id="KW-0134">Cell wall</keyword>
<dbReference type="InterPro" id="IPR032675">
    <property type="entry name" value="LRR_dom_sf"/>
</dbReference>
<evidence type="ECO:0000313" key="11">
    <source>
        <dbReference type="Proteomes" id="UP000002513"/>
    </source>
</evidence>
<dbReference type="Pfam" id="PF00746">
    <property type="entry name" value="Gram_pos_anchor"/>
    <property type="match status" value="1"/>
</dbReference>
<keyword evidence="7" id="KW-0472">Membrane</keyword>
<keyword evidence="3" id="KW-0964">Secreted</keyword>
<organism evidence="10 11">
    <name type="scientific">Listeria innocua serovar 6a (strain ATCC BAA-680 / CLIP 11262)</name>
    <dbReference type="NCBI Taxonomy" id="272626"/>
    <lineage>
        <taxon>Bacteria</taxon>
        <taxon>Bacillati</taxon>
        <taxon>Bacillota</taxon>
        <taxon>Bacilli</taxon>
        <taxon>Bacillales</taxon>
        <taxon>Listeriaceae</taxon>
        <taxon>Listeria</taxon>
    </lineage>
</organism>
<comment type="subcellular location">
    <subcellularLocation>
        <location evidence="1">Secreted</location>
        <location evidence="1">Cell wall</location>
        <topology evidence="1">Peptidoglycan-anchor</topology>
    </subcellularLocation>
</comment>
<dbReference type="Gene3D" id="2.60.40.10">
    <property type="entry name" value="Immunoglobulins"/>
    <property type="match status" value="12"/>
</dbReference>
<dbReference type="NCBIfam" id="TIGR02167">
    <property type="entry name" value="Liste_lipo_26"/>
    <property type="match status" value="6"/>
</dbReference>
<accession>Q92DL0</accession>
<dbReference type="OrthoDB" id="2323731at2"/>
<evidence type="ECO:0000313" key="10">
    <source>
        <dbReference type="EMBL" id="CAC96035.1"/>
    </source>
</evidence>
<dbReference type="PIR" id="AC1533">
    <property type="entry name" value="AC1533"/>
</dbReference>
<dbReference type="InterPro" id="IPR011889">
    <property type="entry name" value="Liste_lipo_26"/>
</dbReference>
<keyword evidence="5" id="KW-0572">Peptidoglycan-anchor</keyword>
<keyword evidence="4 8" id="KW-0732">Signal</keyword>
<sequence length="1386" mass="151944">MKKKSIASLLISGIIFSQLAPIVSFAVEQEANEKPTELTQLEETPNSTDEKTNEELNQTEIEEQEIQDEKSQDTESNTGTEHSQTQESSKESNETTNTQSEISAEQATKEKSNVEKDVNPEIIKGSWGTAPYEYNQDTGELKVGGGDLSNWYNTTGFIISKADDAEVKKIIFTEPVNAPSDSTRLFEGDGFKSLEEICDLSYLDTSKVTIMTAMFHGLKSVKSLDVSNFDTKNVTDMRYMFQGMIALESLDVSNFDTGKVRSMYYLFANLKSIKSLDVSNFDTKNVTDMGAMFMGMSSIESLDVSNFDTKNVTNMGAMFMSVSSIKSLDLSSFDTKKVTYMTSMFRYSESLTSLDISSFETNSSTTEMKLMFDGANNLSLIKLGKKIKFYTVATYEKLVNPPRSAPYNGTWTNPRTKRTILSDSLTMKYDGATMYGYYHWSAVNNIIAIDSTIYSGDDWKAEDNFISATDKDFNLIDFPLVTVTGSVDTTTPGEYEITYSVNGLTTTITVTVKENQASVVAENSTIYTKESWKAEDNFVSATNKKGKIADISSVTVTGEVDVNTPGDYEIMYTIDGVSTKIIVTVKEDKSSIEAKDSILYIGDTWNSKDNFISATDKDGNPVDFKDIKVEGTVNTIKPGTNKVTYLYGNQSKEVTITVKADQSTLEAKDSIIYTGDKWNAKDNFITATDKDGNPVDFKDIEVEGTVDTTKPGTNKITYIYGNLSKEVTVTVKANQATLEAKDSALYVGDTWNSKDNFISATDKDGTPVDFKDIKVEGTVDTTKAGTNKVTYLYGNQSKEVTVNVKADQTTLEVKDSVIYTGDKWKAEDNFISATDKTGNSVGFKDIKVEGTVDTTKAGTNKVTYTYANQSKEVTITVKADQATLEAKDSIIYTGDKWKAEDNFISATDKAGKTIDFKNIKVEGTIDTTKAGNYDITYSYSGVTRSTELSKTITVTVKKNQVNLEAKDSTLYEGDKWIAKDNFVSATDKDGNTVDFKAIEVKGTVNTTKAGTYKITYSYAGISKTITVTVLANQTKIVAKDLTIYEGDNWKEQDNFVSATDKFGQAIDFNSVKVTGSVDIQTPGKYRITYSIEGASTTITVTVLADQSNLVAKNSTIYVGDKWQSKDNFVSATDKYGKPIDLSLLTVTGTVDTTTPGEYEITYSVNGLTTTITVTVKENQANIVAEDSTIHAKESWKAADNFVSATDKTGKNIGLSSVSVTGKVDINTPGNYEITYTIDGVSTTITVTVLVNHSQIEAHDAKIKVGTSWKPEDSFILAKDKFGETADFSDVTVEGTVDTTKPGKYQITYTIDGVSVTITVIVEDNSKGSSNTITIPPTNHSIGEEETSNSNDKQLPKTGEQQNNFILLGGLVLVALAFILGKRKMYK</sequence>
<dbReference type="HOGENOM" id="CLU_255243_0_0_9"/>
<feature type="compositionally biased region" description="Basic and acidic residues" evidence="6">
    <location>
        <begin position="107"/>
        <end position="119"/>
    </location>
</feature>
<dbReference type="KEGG" id="lin:lin0803"/>
<feature type="chain" id="PRO_5004321055" evidence="8">
    <location>
        <begin position="27"/>
        <end position="1386"/>
    </location>
</feature>
<keyword evidence="7" id="KW-1133">Transmembrane helix</keyword>
<dbReference type="InterPro" id="IPR005046">
    <property type="entry name" value="DUF285"/>
</dbReference>
<dbReference type="Pfam" id="PF07523">
    <property type="entry name" value="Big_3"/>
    <property type="match status" value="12"/>
</dbReference>
<evidence type="ECO:0000256" key="2">
    <source>
        <dbReference type="ARBA" id="ARBA00022512"/>
    </source>
</evidence>
<dbReference type="RefSeq" id="WP_010990616.1">
    <property type="nucleotide sequence ID" value="NC_003212.1"/>
</dbReference>
<feature type="signal peptide" evidence="8">
    <location>
        <begin position="1"/>
        <end position="26"/>
    </location>
</feature>
<evidence type="ECO:0000256" key="1">
    <source>
        <dbReference type="ARBA" id="ARBA00004168"/>
    </source>
</evidence>
<evidence type="ECO:0000256" key="5">
    <source>
        <dbReference type="ARBA" id="ARBA00023088"/>
    </source>
</evidence>
<feature type="compositionally biased region" description="Polar residues" evidence="6">
    <location>
        <begin position="37"/>
        <end position="47"/>
    </location>
</feature>
<evidence type="ECO:0000256" key="4">
    <source>
        <dbReference type="ARBA" id="ARBA00022729"/>
    </source>
</evidence>
<feature type="compositionally biased region" description="Polar residues" evidence="6">
    <location>
        <begin position="74"/>
        <end position="87"/>
    </location>
</feature>
<dbReference type="eggNOG" id="COG4886">
    <property type="taxonomic scope" value="Bacteria"/>
</dbReference>
<evidence type="ECO:0000256" key="3">
    <source>
        <dbReference type="ARBA" id="ARBA00022525"/>
    </source>
</evidence>
<dbReference type="Pfam" id="PF03382">
    <property type="entry name" value="DUF285"/>
    <property type="match status" value="1"/>
</dbReference>
<proteinExistence type="predicted"/>
<dbReference type="eggNOG" id="COG3209">
    <property type="taxonomic scope" value="Bacteria"/>
</dbReference>
<protein>
    <submittedName>
        <fullName evidence="10">Surface protein (LPXTG motif)</fullName>
    </submittedName>
</protein>
<reference evidence="10 11" key="1">
    <citation type="journal article" date="2001" name="Science">
        <title>Comparative genomics of Listeria species.</title>
        <authorList>
            <person name="Glaser P."/>
            <person name="Frangeul L."/>
            <person name="Buchrieser C."/>
            <person name="Rusniok C."/>
            <person name="Amend A."/>
            <person name="Baquero F."/>
            <person name="Berche P."/>
            <person name="Bloecker H."/>
            <person name="Brandt P."/>
            <person name="Chakraborty T."/>
            <person name="Charbit A."/>
            <person name="Chetouani F."/>
            <person name="Couve E."/>
            <person name="de Daruvar A."/>
            <person name="Dehoux P."/>
            <person name="Domann E."/>
            <person name="Dominguez-Bernal G."/>
            <person name="Duchaud E."/>
            <person name="Durant L."/>
            <person name="Dussurget O."/>
            <person name="Entian K.-D."/>
            <person name="Fsihi H."/>
            <person name="Garcia-del Portillo F."/>
            <person name="Garrido P."/>
            <person name="Gautier L."/>
            <person name="Goebel W."/>
            <person name="Gomez-Lopez N."/>
            <person name="Hain T."/>
            <person name="Hauf J."/>
            <person name="Jackson D."/>
            <person name="Jones L.-M."/>
            <person name="Kaerst U."/>
            <person name="Kreft J."/>
            <person name="Kuhn M."/>
            <person name="Kunst F."/>
            <person name="Kurapkat G."/>
            <person name="Madueno E."/>
            <person name="Maitournam A."/>
            <person name="Mata Vicente J."/>
            <person name="Ng E."/>
            <person name="Nedjari H."/>
            <person name="Nordsiek G."/>
            <person name="Novella S."/>
            <person name="de Pablos B."/>
            <person name="Perez-Diaz J.-C."/>
            <person name="Purcell R."/>
            <person name="Remmel B."/>
            <person name="Rose M."/>
            <person name="Schlueter T."/>
            <person name="Simoes N."/>
            <person name="Tierrez A."/>
            <person name="Vazquez-Boland J.-A."/>
            <person name="Voss H."/>
            <person name="Wehland J."/>
            <person name="Cossart P."/>
        </authorList>
    </citation>
    <scope>NUCLEOTIDE SEQUENCE [LARGE SCALE GENOMIC DNA]</scope>
    <source>
        <strain evidence="11">ATCC BAA-680 / CLIP 11262</strain>
    </source>
</reference>
<dbReference type="InterPro" id="IPR013783">
    <property type="entry name" value="Ig-like_fold"/>
</dbReference>
<feature type="domain" description="Gram-positive cocci surface proteins LPxTG" evidence="9">
    <location>
        <begin position="1354"/>
        <end position="1386"/>
    </location>
</feature>
<dbReference type="Proteomes" id="UP000002513">
    <property type="component" value="Chromosome"/>
</dbReference>
<dbReference type="EMBL" id="AL596166">
    <property type="protein sequence ID" value="CAC96035.1"/>
    <property type="molecule type" value="Genomic_DNA"/>
</dbReference>
<dbReference type="Gene3D" id="3.80.10.10">
    <property type="entry name" value="Ribonuclease Inhibitor"/>
    <property type="match status" value="1"/>
</dbReference>
<evidence type="ECO:0000259" key="9">
    <source>
        <dbReference type="PROSITE" id="PS50847"/>
    </source>
</evidence>
<feature type="region of interest" description="Disordered" evidence="6">
    <location>
        <begin position="1328"/>
        <end position="1356"/>
    </location>
</feature>
<feature type="compositionally biased region" description="Polar residues" evidence="6">
    <location>
        <begin position="1328"/>
        <end position="1340"/>
    </location>
</feature>
<feature type="compositionally biased region" description="Polar residues" evidence="6">
    <location>
        <begin position="1347"/>
        <end position="1356"/>
    </location>
</feature>
<dbReference type="InterPro" id="IPR019931">
    <property type="entry name" value="LPXTG_anchor"/>
</dbReference>
<dbReference type="SUPFAM" id="SSF52047">
    <property type="entry name" value="RNI-like"/>
    <property type="match status" value="1"/>
</dbReference>